<organism evidence="1 2">
    <name type="scientific">Rhizobium favelukesii</name>
    <dbReference type="NCBI Taxonomy" id="348824"/>
    <lineage>
        <taxon>Bacteria</taxon>
        <taxon>Pseudomonadati</taxon>
        <taxon>Pseudomonadota</taxon>
        <taxon>Alphaproteobacteria</taxon>
        <taxon>Hyphomicrobiales</taxon>
        <taxon>Rhizobiaceae</taxon>
        <taxon>Rhizobium/Agrobacterium group</taxon>
        <taxon>Rhizobium</taxon>
    </lineage>
</organism>
<protein>
    <submittedName>
        <fullName evidence="1">Nucleotidyltransferase</fullName>
    </submittedName>
</protein>
<dbReference type="HOGENOM" id="CLU_2755144_0_0_5"/>
<dbReference type="Proteomes" id="UP000019443">
    <property type="component" value="Chromosome"/>
</dbReference>
<evidence type="ECO:0000313" key="1">
    <source>
        <dbReference type="EMBL" id="CDM55930.1"/>
    </source>
</evidence>
<gene>
    <name evidence="1" type="ORF">LPU83_0247</name>
</gene>
<evidence type="ECO:0000313" key="2">
    <source>
        <dbReference type="Proteomes" id="UP000019443"/>
    </source>
</evidence>
<proteinExistence type="predicted"/>
<accession>W6R6C7</accession>
<name>W6R6C7_9HYPH</name>
<dbReference type="KEGG" id="rhl:LPU83_0247"/>
<dbReference type="GO" id="GO:0016740">
    <property type="term" value="F:transferase activity"/>
    <property type="evidence" value="ECO:0007669"/>
    <property type="project" value="UniProtKB-KW"/>
</dbReference>
<dbReference type="eggNOG" id="COG1708">
    <property type="taxonomic scope" value="Bacteria"/>
</dbReference>
<dbReference type="AlphaFoldDB" id="W6R6C7"/>
<keyword evidence="2" id="KW-1185">Reference proteome</keyword>
<dbReference type="PATRIC" id="fig|348824.6.peg.257"/>
<reference evidence="1" key="1">
    <citation type="submission" date="2013-11" db="EMBL/GenBank/DDBJ databases">
        <title>Draft genome sequence of the broad-host-range Rhizobium sp. LPU83 strain, a member of the low-genetic diversity Oregon-like Rhizobium sp. group.</title>
        <authorList>
            <person name="Wibberg D."/>
            <person name="Puehler A."/>
            <person name="Schlueter A."/>
        </authorList>
    </citation>
    <scope>NUCLEOTIDE SEQUENCE [LARGE SCALE GENOMIC DNA]</scope>
    <source>
        <strain evidence="1">LPU83</strain>
    </source>
</reference>
<dbReference type="EMBL" id="HG916852">
    <property type="protein sequence ID" value="CDM55930.1"/>
    <property type="molecule type" value="Genomic_DNA"/>
</dbReference>
<sequence length="70" mass="7919">MQDLSPIGLPCSRPSIIFRYPKQRELGRILEILHEEFEDALTDGTADFKKRGRILKIVLFGSYAQGRLGG</sequence>